<dbReference type="EMBL" id="QLTQ01000012">
    <property type="protein sequence ID" value="RAS45166.1"/>
    <property type="molecule type" value="Genomic_DNA"/>
</dbReference>
<accession>A0ABX9DQM6</accession>
<sequence>MFFKLIVVYRVSANSLFTLNGNEGLFILFQFMQHQKIRKNRMCKVFSFF</sequence>
<name>A0ABX9DQM6_9BACT</name>
<reference evidence="1 2" key="1">
    <citation type="submission" date="2018-06" db="EMBL/GenBank/DDBJ databases">
        <title>Genomic Encyclopedia of Archaeal and Bacterial Type Strains, Phase II (KMG-II): from individual species to whole genera.</title>
        <authorList>
            <person name="Goeker M."/>
        </authorList>
    </citation>
    <scope>NUCLEOTIDE SEQUENCE [LARGE SCALE GENOMIC DNA]</scope>
    <source>
        <strain evidence="1 2">DSM 18710</strain>
    </source>
</reference>
<organism evidence="1 2">
    <name type="scientific">Prevotella pallens</name>
    <dbReference type="NCBI Taxonomy" id="60133"/>
    <lineage>
        <taxon>Bacteria</taxon>
        <taxon>Pseudomonadati</taxon>
        <taxon>Bacteroidota</taxon>
        <taxon>Bacteroidia</taxon>
        <taxon>Bacteroidales</taxon>
        <taxon>Prevotellaceae</taxon>
        <taxon>Prevotella</taxon>
    </lineage>
</organism>
<comment type="caution">
    <text evidence="1">The sequence shown here is derived from an EMBL/GenBank/DDBJ whole genome shotgun (WGS) entry which is preliminary data.</text>
</comment>
<protein>
    <submittedName>
        <fullName evidence="1">Uncharacterized protein</fullName>
    </submittedName>
</protein>
<gene>
    <name evidence="1" type="ORF">BC673_1129</name>
</gene>
<evidence type="ECO:0000313" key="2">
    <source>
        <dbReference type="Proteomes" id="UP000249852"/>
    </source>
</evidence>
<evidence type="ECO:0000313" key="1">
    <source>
        <dbReference type="EMBL" id="RAS45166.1"/>
    </source>
</evidence>
<dbReference type="Proteomes" id="UP000249852">
    <property type="component" value="Unassembled WGS sequence"/>
</dbReference>
<keyword evidence="2" id="KW-1185">Reference proteome</keyword>
<proteinExistence type="predicted"/>